<dbReference type="AlphaFoldDB" id="A0A251TTS5"/>
<reference evidence="2" key="1">
    <citation type="journal article" date="2017" name="Nature">
        <title>The sunflower genome provides insights into oil metabolism, flowering and Asterid evolution.</title>
        <authorList>
            <person name="Badouin H."/>
            <person name="Gouzy J."/>
            <person name="Grassa C.J."/>
            <person name="Murat F."/>
            <person name="Staton S.E."/>
            <person name="Cottret L."/>
            <person name="Lelandais-Briere C."/>
            <person name="Owens G.L."/>
            <person name="Carrere S."/>
            <person name="Mayjonade B."/>
            <person name="Legrand L."/>
            <person name="Gill N."/>
            <person name="Kane N.C."/>
            <person name="Bowers J.E."/>
            <person name="Hubner S."/>
            <person name="Bellec A."/>
            <person name="Berard A."/>
            <person name="Berges H."/>
            <person name="Blanchet N."/>
            <person name="Boniface M.C."/>
            <person name="Brunel D."/>
            <person name="Catrice O."/>
            <person name="Chaidir N."/>
            <person name="Claudel C."/>
            <person name="Donnadieu C."/>
            <person name="Faraut T."/>
            <person name="Fievet G."/>
            <person name="Helmstetter N."/>
            <person name="King M."/>
            <person name="Knapp S.J."/>
            <person name="Lai Z."/>
            <person name="Le Paslier M.C."/>
            <person name="Lippi Y."/>
            <person name="Lorenzon L."/>
            <person name="Mandel J.R."/>
            <person name="Marage G."/>
            <person name="Marchand G."/>
            <person name="Marquand E."/>
            <person name="Bret-Mestries E."/>
            <person name="Morien E."/>
            <person name="Nambeesan S."/>
            <person name="Nguyen T."/>
            <person name="Pegot-Espagnet P."/>
            <person name="Pouilly N."/>
            <person name="Raftis F."/>
            <person name="Sallet E."/>
            <person name="Schiex T."/>
            <person name="Thomas J."/>
            <person name="Vandecasteele C."/>
            <person name="Vares D."/>
            <person name="Vear F."/>
            <person name="Vautrin S."/>
            <person name="Crespi M."/>
            <person name="Mangin B."/>
            <person name="Burke J.M."/>
            <person name="Salse J."/>
            <person name="Munos S."/>
            <person name="Vincourt P."/>
            <person name="Rieseberg L.H."/>
            <person name="Langlade N.B."/>
        </authorList>
    </citation>
    <scope>NUCLEOTIDE SEQUENCE [LARGE SCALE GENOMIC DNA]</scope>
    <source>
        <strain evidence="2">cv. SF193</strain>
    </source>
</reference>
<organism evidence="1 2">
    <name type="scientific">Helianthus annuus</name>
    <name type="common">Common sunflower</name>
    <dbReference type="NCBI Taxonomy" id="4232"/>
    <lineage>
        <taxon>Eukaryota</taxon>
        <taxon>Viridiplantae</taxon>
        <taxon>Streptophyta</taxon>
        <taxon>Embryophyta</taxon>
        <taxon>Tracheophyta</taxon>
        <taxon>Spermatophyta</taxon>
        <taxon>Magnoliopsida</taxon>
        <taxon>eudicotyledons</taxon>
        <taxon>Gunneridae</taxon>
        <taxon>Pentapetalae</taxon>
        <taxon>asterids</taxon>
        <taxon>campanulids</taxon>
        <taxon>Asterales</taxon>
        <taxon>Asteraceae</taxon>
        <taxon>Asteroideae</taxon>
        <taxon>Heliantheae alliance</taxon>
        <taxon>Heliantheae</taxon>
        <taxon>Helianthus</taxon>
    </lineage>
</organism>
<dbReference type="Proteomes" id="UP000215914">
    <property type="component" value="Chromosome 9"/>
</dbReference>
<dbReference type="InParanoid" id="A0A251TTS5"/>
<accession>A0A251TTS5</accession>
<gene>
    <name evidence="1" type="ORF">HannXRQ_Chr09g0244311</name>
</gene>
<proteinExistence type="predicted"/>
<sequence length="71" mass="8095">MSMPSHSCLIRDILGRDAPRLKFKVQGEHVFFITSLKLKVQQICDNWHQTGHDALLAKPVKFTTQGTQSFL</sequence>
<evidence type="ECO:0000313" key="1">
    <source>
        <dbReference type="EMBL" id="OTG13982.1"/>
    </source>
</evidence>
<dbReference type="EMBL" id="CM007898">
    <property type="protein sequence ID" value="OTG13982.1"/>
    <property type="molecule type" value="Genomic_DNA"/>
</dbReference>
<name>A0A251TTS5_HELAN</name>
<protein>
    <submittedName>
        <fullName evidence="1">Uncharacterized protein</fullName>
    </submittedName>
</protein>
<evidence type="ECO:0000313" key="2">
    <source>
        <dbReference type="Proteomes" id="UP000215914"/>
    </source>
</evidence>
<keyword evidence="2" id="KW-1185">Reference proteome</keyword>